<feature type="signal peptide" evidence="3">
    <location>
        <begin position="1"/>
        <end position="28"/>
    </location>
</feature>
<dbReference type="Proteomes" id="UP001601444">
    <property type="component" value="Unassembled WGS sequence"/>
</dbReference>
<evidence type="ECO:0000259" key="4">
    <source>
        <dbReference type="Pfam" id="PF04536"/>
    </source>
</evidence>
<keyword evidence="2" id="KW-0812">Transmembrane</keyword>
<feature type="compositionally biased region" description="Gly residues" evidence="1">
    <location>
        <begin position="627"/>
        <end position="641"/>
    </location>
</feature>
<dbReference type="Gene3D" id="3.10.310.50">
    <property type="match status" value="1"/>
</dbReference>
<evidence type="ECO:0000256" key="1">
    <source>
        <dbReference type="SAM" id="MobiDB-lite"/>
    </source>
</evidence>
<reference evidence="5 6" key="1">
    <citation type="submission" date="2024-10" db="EMBL/GenBank/DDBJ databases">
        <title>The Natural Products Discovery Center: Release of the First 8490 Sequenced Strains for Exploring Actinobacteria Biosynthetic Diversity.</title>
        <authorList>
            <person name="Kalkreuter E."/>
            <person name="Kautsar S.A."/>
            <person name="Yang D."/>
            <person name="Bader C.D."/>
            <person name="Teijaro C.N."/>
            <person name="Fluegel L."/>
            <person name="Davis C.M."/>
            <person name="Simpson J.R."/>
            <person name="Lauterbach L."/>
            <person name="Steele A.D."/>
            <person name="Gui C."/>
            <person name="Meng S."/>
            <person name="Li G."/>
            <person name="Viehrig K."/>
            <person name="Ye F."/>
            <person name="Su P."/>
            <person name="Kiefer A.F."/>
            <person name="Nichols A."/>
            <person name="Cepeda A.J."/>
            <person name="Yan W."/>
            <person name="Fan B."/>
            <person name="Jiang Y."/>
            <person name="Adhikari A."/>
            <person name="Zheng C.-J."/>
            <person name="Schuster L."/>
            <person name="Cowan T.M."/>
            <person name="Smanski M.J."/>
            <person name="Chevrette M.G."/>
            <person name="De Carvalho L.P.S."/>
            <person name="Shen B."/>
        </authorList>
    </citation>
    <scope>NUCLEOTIDE SEQUENCE [LARGE SCALE GENOMIC DNA]</scope>
    <source>
        <strain evidence="5 6">NPDC004045</strain>
    </source>
</reference>
<comment type="caution">
    <text evidence="5">The sequence shown here is derived from an EMBL/GenBank/DDBJ whole genome shotgun (WGS) entry which is preliminary data.</text>
</comment>
<keyword evidence="2" id="KW-1133">Transmembrane helix</keyword>
<protein>
    <submittedName>
        <fullName evidence="5">TPM domain-containing protein</fullName>
    </submittedName>
</protein>
<dbReference type="EMBL" id="JBIAMX010000002">
    <property type="protein sequence ID" value="MFF0541978.1"/>
    <property type="molecule type" value="Genomic_DNA"/>
</dbReference>
<sequence>MSQTLRRVASLCGALAVLTLLCVPVAGAEPPSRLGPQVTDSAKALSPADEQRVRDAVGALYDDRRVQLWVVYVRDFAGMAAQDWAARTAQLSDLGDRDLLLAVATEDRGYAFTGELPAGISDSELDELLAGSVEPALRDADWAGAGVAAAQGLDSALGSGLSWGVVILLVVGVVVLAGAVALVLRLRRGRRERAELATARTLDPTDSAALGRLSLPTLHALSKERLVDIDNAIRTSAEELDLATGEFGDTAVTPFRNALEAAKAAAAQAFTIRQQLDDAIPETPDQQRALLLTALGAIGTADRELDAQVAAFDEMRDLLIGAAGRLDGLTRDVVDLTARVPASEAELNRLVAAYPASVLAPVRDNVRMAGERMRFAEQNIDTARIELDRPVGEQGGAVAAIRAAEGAVGQARVLLDAVDNAASTIQQARDGLPAALDELRADLIDAATLTEHGGTELPAAVDAAQRAVREAGAAAEADPLTAYRTAVDADTALDLAIAAAGRRKAAAEDLRRRLDRAVADAAARVDAAASFVTTRRGGVDAEARTRLAEAQRHLEDARRLTGTDDDRALAAAQQAAGLGERALRQAQASVRAWESRQPMTGGNQAGAVLGGILLDGFLRGTMSGGGYRGGAGGGYRPGSYGGSSSSRRVSRGGRF</sequence>
<evidence type="ECO:0000313" key="6">
    <source>
        <dbReference type="Proteomes" id="UP001601444"/>
    </source>
</evidence>
<dbReference type="RefSeq" id="WP_387699012.1">
    <property type="nucleotide sequence ID" value="NZ_JBIAMX010000002.1"/>
</dbReference>
<feature type="transmembrane region" description="Helical" evidence="2">
    <location>
        <begin position="161"/>
        <end position="184"/>
    </location>
</feature>
<accession>A0ABW6PI66</accession>
<proteinExistence type="predicted"/>
<keyword evidence="6" id="KW-1185">Reference proteome</keyword>
<name>A0ABW6PI66_9NOCA</name>
<evidence type="ECO:0000313" key="5">
    <source>
        <dbReference type="EMBL" id="MFF0541978.1"/>
    </source>
</evidence>
<keyword evidence="3" id="KW-0732">Signal</keyword>
<evidence type="ECO:0000256" key="3">
    <source>
        <dbReference type="SAM" id="SignalP"/>
    </source>
</evidence>
<dbReference type="InterPro" id="IPR007621">
    <property type="entry name" value="TPM_dom"/>
</dbReference>
<feature type="domain" description="TPM" evidence="4">
    <location>
        <begin position="38"/>
        <end position="154"/>
    </location>
</feature>
<dbReference type="Pfam" id="PF04536">
    <property type="entry name" value="TPM_phosphatase"/>
    <property type="match status" value="1"/>
</dbReference>
<feature type="chain" id="PRO_5046087955" evidence="3">
    <location>
        <begin position="29"/>
        <end position="655"/>
    </location>
</feature>
<feature type="region of interest" description="Disordered" evidence="1">
    <location>
        <begin position="627"/>
        <end position="655"/>
    </location>
</feature>
<keyword evidence="2" id="KW-0472">Membrane</keyword>
<evidence type="ECO:0000256" key="2">
    <source>
        <dbReference type="SAM" id="Phobius"/>
    </source>
</evidence>
<gene>
    <name evidence="5" type="ORF">ACFYTF_03990</name>
</gene>
<organism evidence="5 6">
    <name type="scientific">Nocardia thailandica</name>
    <dbReference type="NCBI Taxonomy" id="257275"/>
    <lineage>
        <taxon>Bacteria</taxon>
        <taxon>Bacillati</taxon>
        <taxon>Actinomycetota</taxon>
        <taxon>Actinomycetes</taxon>
        <taxon>Mycobacteriales</taxon>
        <taxon>Nocardiaceae</taxon>
        <taxon>Nocardia</taxon>
    </lineage>
</organism>